<dbReference type="GO" id="GO:0019441">
    <property type="term" value="P:L-tryptophan catabolic process to kynurenine"/>
    <property type="evidence" value="ECO:0007669"/>
    <property type="project" value="InterPro"/>
</dbReference>
<keyword evidence="3" id="KW-0732">Signal</keyword>
<dbReference type="AlphaFoldDB" id="A0AAN8JFU5"/>
<evidence type="ECO:0000313" key="5">
    <source>
        <dbReference type="Proteomes" id="UP001347796"/>
    </source>
</evidence>
<keyword evidence="2" id="KW-0472">Membrane</keyword>
<name>A0AAN8JFU5_PATCE</name>
<proteinExistence type="inferred from homology"/>
<feature type="chain" id="PRO_5042859060" description="Cyclase" evidence="3">
    <location>
        <begin position="21"/>
        <end position="294"/>
    </location>
</feature>
<dbReference type="InterPro" id="IPR037175">
    <property type="entry name" value="KFase_sf"/>
</dbReference>
<reference evidence="4 5" key="1">
    <citation type="submission" date="2024-01" db="EMBL/GenBank/DDBJ databases">
        <title>The genome of the rayed Mediterranean limpet Patella caerulea (Linnaeus, 1758).</title>
        <authorList>
            <person name="Anh-Thu Weber A."/>
            <person name="Halstead-Nussloch G."/>
        </authorList>
    </citation>
    <scope>NUCLEOTIDE SEQUENCE [LARGE SCALE GENOMIC DNA]</scope>
    <source>
        <strain evidence="4">AATW-2023a</strain>
        <tissue evidence="4">Whole specimen</tissue>
    </source>
</reference>
<comment type="caution">
    <text evidence="4">The sequence shown here is derived from an EMBL/GenBank/DDBJ whole genome shotgun (WGS) entry which is preliminary data.</text>
</comment>
<evidence type="ECO:0000313" key="4">
    <source>
        <dbReference type="EMBL" id="KAK6176200.1"/>
    </source>
</evidence>
<sequence length="294" mass="32850">MFGSEVVPFLLLVFLGVSMAIIYHGENTRVVDLTFAMNASTVYWPGSPDFNFTILNRQEIGNHWYEANYFSTAEHGGTHLDAPAHFSKGKWRTHEIPVERLVGPGVIIDVRSKATANHDYRVHIPDIEVWESKYGNIPQGAIVLMNSGWTKRYPDKSLVFNSENTTDPETFHFPAFHEDAVKWLIQHRNISIVGVDTPSLDYGQTKTFPVHQLLGANNIIGLENVAYLDKVPEHSAIIFAGVTKLYDGSGGPARVIAIYTIDSSNYNTLITISIITSIITVVLSLLIFRFCRLG</sequence>
<keyword evidence="5" id="KW-1185">Reference proteome</keyword>
<keyword evidence="2" id="KW-0812">Transmembrane</keyword>
<feature type="transmembrane region" description="Helical" evidence="2">
    <location>
        <begin position="269"/>
        <end position="288"/>
    </location>
</feature>
<protein>
    <recommendedName>
        <fullName evidence="6">Cyclase</fullName>
    </recommendedName>
</protein>
<comment type="similarity">
    <text evidence="1">Belongs to the Cyclase 1 superfamily.</text>
</comment>
<dbReference type="PANTHER" id="PTHR31118:SF12">
    <property type="entry name" value="CYCLASE-LIKE PROTEIN 2"/>
    <property type="match status" value="1"/>
</dbReference>
<dbReference type="EMBL" id="JAZGQO010000010">
    <property type="protein sequence ID" value="KAK6176200.1"/>
    <property type="molecule type" value="Genomic_DNA"/>
</dbReference>
<evidence type="ECO:0008006" key="6">
    <source>
        <dbReference type="Google" id="ProtNLM"/>
    </source>
</evidence>
<dbReference type="PANTHER" id="PTHR31118">
    <property type="entry name" value="CYCLASE-LIKE PROTEIN 2"/>
    <property type="match status" value="1"/>
</dbReference>
<evidence type="ECO:0000256" key="3">
    <source>
        <dbReference type="SAM" id="SignalP"/>
    </source>
</evidence>
<organism evidence="4 5">
    <name type="scientific">Patella caerulea</name>
    <name type="common">Rayed Mediterranean limpet</name>
    <dbReference type="NCBI Taxonomy" id="87958"/>
    <lineage>
        <taxon>Eukaryota</taxon>
        <taxon>Metazoa</taxon>
        <taxon>Spiralia</taxon>
        <taxon>Lophotrochozoa</taxon>
        <taxon>Mollusca</taxon>
        <taxon>Gastropoda</taxon>
        <taxon>Patellogastropoda</taxon>
        <taxon>Patelloidea</taxon>
        <taxon>Patellidae</taxon>
        <taxon>Patella</taxon>
    </lineage>
</organism>
<accession>A0AAN8JFU5</accession>
<dbReference type="GO" id="GO:0004061">
    <property type="term" value="F:arylformamidase activity"/>
    <property type="evidence" value="ECO:0007669"/>
    <property type="project" value="InterPro"/>
</dbReference>
<dbReference type="Gene3D" id="3.50.30.50">
    <property type="entry name" value="Putative cyclase"/>
    <property type="match status" value="1"/>
</dbReference>
<dbReference type="Proteomes" id="UP001347796">
    <property type="component" value="Unassembled WGS sequence"/>
</dbReference>
<evidence type="ECO:0000256" key="1">
    <source>
        <dbReference type="ARBA" id="ARBA00007865"/>
    </source>
</evidence>
<dbReference type="InterPro" id="IPR007325">
    <property type="entry name" value="KFase/CYL"/>
</dbReference>
<evidence type="ECO:0000256" key="2">
    <source>
        <dbReference type="SAM" id="Phobius"/>
    </source>
</evidence>
<feature type="signal peptide" evidence="3">
    <location>
        <begin position="1"/>
        <end position="20"/>
    </location>
</feature>
<keyword evidence="2" id="KW-1133">Transmembrane helix</keyword>
<dbReference type="Pfam" id="PF04199">
    <property type="entry name" value="Cyclase"/>
    <property type="match status" value="1"/>
</dbReference>
<gene>
    <name evidence="4" type="ORF">SNE40_014528</name>
</gene>
<dbReference type="SUPFAM" id="SSF102198">
    <property type="entry name" value="Putative cyclase"/>
    <property type="match status" value="1"/>
</dbReference>